<dbReference type="GO" id="GO:0008233">
    <property type="term" value="F:peptidase activity"/>
    <property type="evidence" value="ECO:0007669"/>
    <property type="project" value="UniProtKB-KW"/>
</dbReference>
<evidence type="ECO:0000313" key="2">
    <source>
        <dbReference type="Proteomes" id="UP000578112"/>
    </source>
</evidence>
<keyword evidence="1" id="KW-0645">Protease</keyword>
<accession>A0A7W7HYE9</accession>
<dbReference type="EMBL" id="JACHNH010000001">
    <property type="protein sequence ID" value="MBB4762986.1"/>
    <property type="molecule type" value="Genomic_DNA"/>
</dbReference>
<keyword evidence="1" id="KW-0378">Hydrolase</keyword>
<evidence type="ECO:0000313" key="1">
    <source>
        <dbReference type="EMBL" id="MBB4762986.1"/>
    </source>
</evidence>
<comment type="caution">
    <text evidence="1">The sequence shown here is derived from an EMBL/GenBank/DDBJ whole genome shotgun (WGS) entry which is preliminary data.</text>
</comment>
<dbReference type="InterPro" id="IPR012340">
    <property type="entry name" value="NA-bd_OB-fold"/>
</dbReference>
<name>A0A7W7HYE9_9ACTN</name>
<dbReference type="RefSeq" id="WP_184994355.1">
    <property type="nucleotide sequence ID" value="NZ_BOMK01000042.1"/>
</dbReference>
<organism evidence="1 2">
    <name type="scientific">Actinoplanes digitatis</name>
    <dbReference type="NCBI Taxonomy" id="1868"/>
    <lineage>
        <taxon>Bacteria</taxon>
        <taxon>Bacillati</taxon>
        <taxon>Actinomycetota</taxon>
        <taxon>Actinomycetes</taxon>
        <taxon>Micromonosporales</taxon>
        <taxon>Micromonosporaceae</taxon>
        <taxon>Actinoplanes</taxon>
    </lineage>
</organism>
<dbReference type="Proteomes" id="UP000578112">
    <property type="component" value="Unassembled WGS sequence"/>
</dbReference>
<dbReference type="Gene3D" id="2.40.50.140">
    <property type="entry name" value="Nucleic acid-binding proteins"/>
    <property type="match status" value="1"/>
</dbReference>
<sequence length="83" mass="8571">MASQTLVGRTGTVINGIRGGGRPGEVRLVVEGIAHYYLAYAETAVPAGAEVLVINSRGARQIDVEPWPAVPADGSARGVEEGL</sequence>
<protein>
    <submittedName>
        <fullName evidence="1">Membrane protein implicated in regulation of membrane protease activity</fullName>
    </submittedName>
</protein>
<reference evidence="1 2" key="1">
    <citation type="submission" date="2020-08" db="EMBL/GenBank/DDBJ databases">
        <title>Sequencing the genomes of 1000 actinobacteria strains.</title>
        <authorList>
            <person name="Klenk H.-P."/>
        </authorList>
    </citation>
    <scope>NUCLEOTIDE SEQUENCE [LARGE SCALE GENOMIC DNA]</scope>
    <source>
        <strain evidence="1 2">DSM 43149</strain>
    </source>
</reference>
<keyword evidence="2" id="KW-1185">Reference proteome</keyword>
<proteinExistence type="predicted"/>
<dbReference type="GO" id="GO:0006508">
    <property type="term" value="P:proteolysis"/>
    <property type="evidence" value="ECO:0007669"/>
    <property type="project" value="UniProtKB-KW"/>
</dbReference>
<dbReference type="AlphaFoldDB" id="A0A7W7HYE9"/>
<gene>
    <name evidence="1" type="ORF">BJ971_003542</name>
</gene>